<dbReference type="Gene3D" id="3.40.50.10440">
    <property type="entry name" value="Dihydroxyacetone kinase, domain 1"/>
    <property type="match status" value="1"/>
</dbReference>
<evidence type="ECO:0000256" key="6">
    <source>
        <dbReference type="ARBA" id="ARBA00022679"/>
    </source>
</evidence>
<dbReference type="Proteomes" id="UP000770661">
    <property type="component" value="Unassembled WGS sequence"/>
</dbReference>
<evidence type="ECO:0000256" key="13">
    <source>
        <dbReference type="ARBA" id="ARBA00046681"/>
    </source>
</evidence>
<evidence type="ECO:0000256" key="16">
    <source>
        <dbReference type="ARBA" id="ARBA00048898"/>
    </source>
</evidence>
<dbReference type="Gene3D" id="1.25.40.340">
    <property type="match status" value="2"/>
</dbReference>
<dbReference type="GO" id="GO:0019563">
    <property type="term" value="P:glycerol catabolic process"/>
    <property type="evidence" value="ECO:0007669"/>
    <property type="project" value="TreeGrafter"/>
</dbReference>
<evidence type="ECO:0000256" key="14">
    <source>
        <dbReference type="ARBA" id="ARBA00047974"/>
    </source>
</evidence>
<dbReference type="InterPro" id="IPR004007">
    <property type="entry name" value="DhaL_dom"/>
</dbReference>
<keyword evidence="9" id="KW-0067">ATP-binding</keyword>
<dbReference type="GO" id="GO:0005524">
    <property type="term" value="F:ATP binding"/>
    <property type="evidence" value="ECO:0007669"/>
    <property type="project" value="UniProtKB-KW"/>
</dbReference>
<comment type="catalytic activity">
    <reaction evidence="16">
        <text>dihydroxyacetone + ATP = dihydroxyacetone phosphate + ADP + H(+)</text>
        <dbReference type="Rhea" id="RHEA:15773"/>
        <dbReference type="ChEBI" id="CHEBI:15378"/>
        <dbReference type="ChEBI" id="CHEBI:16016"/>
        <dbReference type="ChEBI" id="CHEBI:30616"/>
        <dbReference type="ChEBI" id="CHEBI:57642"/>
        <dbReference type="ChEBI" id="CHEBI:456216"/>
        <dbReference type="EC" id="2.7.1.29"/>
    </reaction>
</comment>
<dbReference type="Pfam" id="PF02734">
    <property type="entry name" value="Dak2"/>
    <property type="match status" value="1"/>
</dbReference>
<dbReference type="GO" id="GO:0004371">
    <property type="term" value="F:glycerone kinase activity"/>
    <property type="evidence" value="ECO:0007669"/>
    <property type="project" value="UniProtKB-EC"/>
</dbReference>
<dbReference type="GO" id="GO:0050354">
    <property type="term" value="F:triokinase activity"/>
    <property type="evidence" value="ECO:0007669"/>
    <property type="project" value="UniProtKB-EC"/>
</dbReference>
<dbReference type="AlphaFoldDB" id="A0A8J8WCN8"/>
<dbReference type="GO" id="GO:0005829">
    <property type="term" value="C:cytosol"/>
    <property type="evidence" value="ECO:0007669"/>
    <property type="project" value="TreeGrafter"/>
</dbReference>
<evidence type="ECO:0000256" key="5">
    <source>
        <dbReference type="ARBA" id="ARBA00018932"/>
    </source>
</evidence>
<organism evidence="19 20">
    <name type="scientific">Chionoecetes opilio</name>
    <name type="common">Atlantic snow crab</name>
    <name type="synonym">Cancer opilio</name>
    <dbReference type="NCBI Taxonomy" id="41210"/>
    <lineage>
        <taxon>Eukaryota</taxon>
        <taxon>Metazoa</taxon>
        <taxon>Ecdysozoa</taxon>
        <taxon>Arthropoda</taxon>
        <taxon>Crustacea</taxon>
        <taxon>Multicrustacea</taxon>
        <taxon>Malacostraca</taxon>
        <taxon>Eumalacostraca</taxon>
        <taxon>Eucarida</taxon>
        <taxon>Decapoda</taxon>
        <taxon>Pleocyemata</taxon>
        <taxon>Brachyura</taxon>
        <taxon>Eubrachyura</taxon>
        <taxon>Majoidea</taxon>
        <taxon>Majidae</taxon>
        <taxon>Chionoecetes</taxon>
    </lineage>
</organism>
<dbReference type="EMBL" id="JACEEZ010026160">
    <property type="protein sequence ID" value="KAG0694352.1"/>
    <property type="molecule type" value="Genomic_DNA"/>
</dbReference>
<evidence type="ECO:0000256" key="1">
    <source>
        <dbReference type="ARBA" id="ARBA00008757"/>
    </source>
</evidence>
<evidence type="ECO:0000259" key="17">
    <source>
        <dbReference type="PROSITE" id="PS51480"/>
    </source>
</evidence>
<dbReference type="PANTHER" id="PTHR28629">
    <property type="entry name" value="TRIOKINASE/FMN CYCLASE"/>
    <property type="match status" value="1"/>
</dbReference>
<dbReference type="FunFam" id="3.40.50.10440:FF:000001">
    <property type="entry name" value="Dihydroxyacetone kinase, DhaK subunit"/>
    <property type="match status" value="1"/>
</dbReference>
<dbReference type="EC" id="2.7.1.29" evidence="2"/>
<dbReference type="SUPFAM" id="SSF101473">
    <property type="entry name" value="DhaL-like"/>
    <property type="match status" value="1"/>
</dbReference>
<dbReference type="OrthoDB" id="1724672at2759"/>
<feature type="domain" description="DhaK" evidence="18">
    <location>
        <begin position="9"/>
        <end position="343"/>
    </location>
</feature>
<comment type="subunit">
    <text evidence="13">Homodimer. Interacts with IFIH1 (via the CARD domains), the interaction is inhibited by viral infection.</text>
</comment>
<name>A0A8J8WCN8_CHIOP</name>
<comment type="caution">
    <text evidence="19">The sequence shown here is derived from an EMBL/GenBank/DDBJ whole genome shotgun (WGS) entry which is preliminary data.</text>
</comment>
<comment type="function">
    <text evidence="12">Catalyzes both the phosphorylation of dihydroxyacetone and of glyceraldehyde, and the splitting of ribonucleoside diphosphate-X compounds among which FAD is the best substrate. Represses IFIH1-mediated cellular antiviral response.</text>
</comment>
<dbReference type="EC" id="4.6.1.15" evidence="4"/>
<comment type="catalytic activity">
    <reaction evidence="15">
        <text>FAD = riboflavin cyclic-4',5'-phosphate + AMP + H(+)</text>
        <dbReference type="Rhea" id="RHEA:13729"/>
        <dbReference type="ChEBI" id="CHEBI:15378"/>
        <dbReference type="ChEBI" id="CHEBI:57692"/>
        <dbReference type="ChEBI" id="CHEBI:76202"/>
        <dbReference type="ChEBI" id="CHEBI:456215"/>
        <dbReference type="EC" id="4.6.1.15"/>
    </reaction>
</comment>
<evidence type="ECO:0000256" key="11">
    <source>
        <dbReference type="ARBA" id="ARBA00032426"/>
    </source>
</evidence>
<evidence type="ECO:0000256" key="9">
    <source>
        <dbReference type="ARBA" id="ARBA00022840"/>
    </source>
</evidence>
<evidence type="ECO:0000256" key="15">
    <source>
        <dbReference type="ARBA" id="ARBA00048526"/>
    </source>
</evidence>
<keyword evidence="7" id="KW-0547">Nucleotide-binding</keyword>
<dbReference type="InterPro" id="IPR004006">
    <property type="entry name" value="DhaK_dom"/>
</dbReference>
<evidence type="ECO:0000256" key="2">
    <source>
        <dbReference type="ARBA" id="ARBA00012107"/>
    </source>
</evidence>
<keyword evidence="20" id="KW-1185">Reference proteome</keyword>
<comment type="similarity">
    <text evidence="1">Belongs to the dihydroxyacetone kinase (DAK) family.</text>
</comment>
<evidence type="ECO:0000256" key="7">
    <source>
        <dbReference type="ARBA" id="ARBA00022741"/>
    </source>
</evidence>
<evidence type="ECO:0000256" key="4">
    <source>
        <dbReference type="ARBA" id="ARBA00012578"/>
    </source>
</evidence>
<sequence length="504" mass="52504">MSGDQLLASSKRCVDEGLEAVVAANPGFVLLPEQRVVVERGRVLQGPSRRTGVALVSGGGSGHEPFPVGYVGAGMLAASVAGHVFTSPPAASVAAALTAVGKDNPDGVLVIVFNYTGDRINFGLAVERCRAAGVKVEMYVSGDDSALTKLEGTAGRRGLCGTMFILKIVGALVERGGSMAEALDTCRRVSEATGTIGVAAGGCTLPGASAPLFTVAAGQLELGLGVHGEAGAATIPSGSPREVVEAMLAHLTRQDSATRLPLQRGDEVAVIVNNLGCLTHLEMSNITKEVIMQLKTLGVKVVRVYPGPIMTSLDMRGFHVSVLRLRDPSWLALLDAPTAAPAWSAPCLVTGDTEGEVNVPNLNLTPCHEKSENTYTLREASHVRALQKCLEAVVAKMPQYEQGLNALDAECGDGDCGSTFLQGLAGLVLDALVPAVEALEGSKDHEDLRMVLKAMAAAAEEGAQRTTSMKPRAGRASYVRQEKLRGEDAGARCVALVLDALCRH</sequence>
<dbReference type="EC" id="2.7.1.28" evidence="3"/>
<dbReference type="PROSITE" id="PS51480">
    <property type="entry name" value="DHAL"/>
    <property type="match status" value="1"/>
</dbReference>
<accession>A0A8J8WCN8</accession>
<dbReference type="SMART" id="SM01120">
    <property type="entry name" value="Dak2"/>
    <property type="match status" value="1"/>
</dbReference>
<feature type="domain" description="DhaL" evidence="17">
    <location>
        <begin position="384"/>
        <end position="504"/>
    </location>
</feature>
<evidence type="ECO:0000313" key="19">
    <source>
        <dbReference type="EMBL" id="KAG0694352.1"/>
    </source>
</evidence>
<keyword evidence="6" id="KW-0808">Transferase</keyword>
<dbReference type="GO" id="GO:0034012">
    <property type="term" value="F:FAD-AMP lyase (cyclizing) activity"/>
    <property type="evidence" value="ECO:0007669"/>
    <property type="project" value="UniProtKB-EC"/>
</dbReference>
<comment type="catalytic activity">
    <reaction evidence="14">
        <text>D-glyceraldehyde + ATP = D-glyceraldehyde 3-phosphate + ADP + H(+)</text>
        <dbReference type="Rhea" id="RHEA:13941"/>
        <dbReference type="ChEBI" id="CHEBI:15378"/>
        <dbReference type="ChEBI" id="CHEBI:17378"/>
        <dbReference type="ChEBI" id="CHEBI:30616"/>
        <dbReference type="ChEBI" id="CHEBI:59776"/>
        <dbReference type="ChEBI" id="CHEBI:456216"/>
        <dbReference type="EC" id="2.7.1.28"/>
    </reaction>
</comment>
<protein>
    <recommendedName>
        <fullName evidence="5">Triokinase/FMN cyclase</fullName>
        <ecNumber evidence="3">2.7.1.28</ecNumber>
        <ecNumber evidence="2">2.7.1.29</ecNumber>
        <ecNumber evidence="4">4.6.1.15</ecNumber>
    </recommendedName>
    <alternativeName>
        <fullName evidence="11">Bifunctional ATP-dependent dihydroxyacetone kinase/FAD-AMP lyase (cyclizing)</fullName>
    </alternativeName>
</protein>
<evidence type="ECO:0000256" key="3">
    <source>
        <dbReference type="ARBA" id="ARBA00012110"/>
    </source>
</evidence>
<evidence type="ECO:0000256" key="12">
    <source>
        <dbReference type="ARBA" id="ARBA00045490"/>
    </source>
</evidence>
<dbReference type="SUPFAM" id="SSF82549">
    <property type="entry name" value="DAK1/DegV-like"/>
    <property type="match status" value="1"/>
</dbReference>
<keyword evidence="10" id="KW-0170">Cobalt</keyword>
<evidence type="ECO:0000259" key="18">
    <source>
        <dbReference type="PROSITE" id="PS51481"/>
    </source>
</evidence>
<gene>
    <name evidence="19" type="primary">TKFC</name>
    <name evidence="19" type="ORF">GWK47_003147</name>
</gene>
<dbReference type="PROSITE" id="PS51481">
    <property type="entry name" value="DHAK"/>
    <property type="match status" value="1"/>
</dbReference>
<dbReference type="InterPro" id="IPR050861">
    <property type="entry name" value="Dihydroxyacetone_Kinase"/>
</dbReference>
<proteinExistence type="inferred from homology"/>
<evidence type="ECO:0000313" key="20">
    <source>
        <dbReference type="Proteomes" id="UP000770661"/>
    </source>
</evidence>
<dbReference type="InterPro" id="IPR036117">
    <property type="entry name" value="DhaL_dom_sf"/>
</dbReference>
<dbReference type="Gene3D" id="3.30.1180.20">
    <property type="entry name" value="Dihydroxyacetone kinase, domain 2"/>
    <property type="match status" value="1"/>
</dbReference>
<keyword evidence="8" id="KW-0418">Kinase</keyword>
<dbReference type="Pfam" id="PF02733">
    <property type="entry name" value="Dak1"/>
    <property type="match status" value="1"/>
</dbReference>
<evidence type="ECO:0000256" key="8">
    <source>
        <dbReference type="ARBA" id="ARBA00022777"/>
    </source>
</evidence>
<reference evidence="19" key="1">
    <citation type="submission" date="2020-07" db="EMBL/GenBank/DDBJ databases">
        <title>The High-quality genome of the commercially important snow crab, Chionoecetes opilio.</title>
        <authorList>
            <person name="Jeong J.-H."/>
            <person name="Ryu S."/>
        </authorList>
    </citation>
    <scope>NUCLEOTIDE SEQUENCE</scope>
    <source>
        <strain evidence="19">MADBK_172401_WGS</strain>
        <tissue evidence="19">Digestive gland</tissue>
    </source>
</reference>
<dbReference type="FunFam" id="3.30.1180.20:FF:000001">
    <property type="entry name" value="Dihydroxyacetone kinase 1"/>
    <property type="match status" value="1"/>
</dbReference>
<dbReference type="PANTHER" id="PTHR28629:SF4">
    <property type="entry name" value="TRIOKINASE_FMN CYCLASE"/>
    <property type="match status" value="1"/>
</dbReference>
<evidence type="ECO:0000256" key="10">
    <source>
        <dbReference type="ARBA" id="ARBA00023285"/>
    </source>
</evidence>